<dbReference type="InterPro" id="IPR013783">
    <property type="entry name" value="Ig-like_fold"/>
</dbReference>
<evidence type="ECO:0000259" key="4">
    <source>
        <dbReference type="Pfam" id="PF15780"/>
    </source>
</evidence>
<dbReference type="Gene3D" id="2.60.40.4070">
    <property type="match status" value="1"/>
</dbReference>
<organism evidence="7 8">
    <name type="scientific">Gracilimonas mengyeensis</name>
    <dbReference type="NCBI Taxonomy" id="1302730"/>
    <lineage>
        <taxon>Bacteria</taxon>
        <taxon>Pseudomonadati</taxon>
        <taxon>Balneolota</taxon>
        <taxon>Balneolia</taxon>
        <taxon>Balneolales</taxon>
        <taxon>Balneolaceae</taxon>
        <taxon>Gracilimonas</taxon>
    </lineage>
</organism>
<proteinExistence type="predicted"/>
<dbReference type="Proteomes" id="UP000317557">
    <property type="component" value="Unassembled WGS sequence"/>
</dbReference>
<dbReference type="InterPro" id="IPR036691">
    <property type="entry name" value="Endo/exonu/phosph_ase_sf"/>
</dbReference>
<dbReference type="Gene3D" id="2.60.40.10">
    <property type="entry name" value="Immunoglobulins"/>
    <property type="match status" value="1"/>
</dbReference>
<accession>A0A521FD58</accession>
<name>A0A521FD58_9BACT</name>
<reference evidence="7 8" key="1">
    <citation type="submission" date="2017-05" db="EMBL/GenBank/DDBJ databases">
        <authorList>
            <person name="Varghese N."/>
            <person name="Submissions S."/>
        </authorList>
    </citation>
    <scope>NUCLEOTIDE SEQUENCE [LARGE SCALE GENOMIC DNA]</scope>
    <source>
        <strain evidence="7 8">DSM 21985</strain>
    </source>
</reference>
<dbReference type="InterPro" id="IPR043744">
    <property type="entry name" value="DUF5689"/>
</dbReference>
<feature type="domain" description="Endonuclease/exonuclease/phosphatase" evidence="3">
    <location>
        <begin position="509"/>
        <end position="730"/>
    </location>
</feature>
<dbReference type="GO" id="GO:0005737">
    <property type="term" value="C:cytoplasm"/>
    <property type="evidence" value="ECO:0007669"/>
    <property type="project" value="UniProtKB-SubCell"/>
</dbReference>
<evidence type="ECO:0000256" key="2">
    <source>
        <dbReference type="ARBA" id="ARBA00022490"/>
    </source>
</evidence>
<evidence type="ECO:0000313" key="7">
    <source>
        <dbReference type="EMBL" id="SMO94106.1"/>
    </source>
</evidence>
<evidence type="ECO:0000313" key="8">
    <source>
        <dbReference type="Proteomes" id="UP000317557"/>
    </source>
</evidence>
<evidence type="ECO:0000259" key="5">
    <source>
        <dbReference type="Pfam" id="PF18942"/>
    </source>
</evidence>
<protein>
    <submittedName>
        <fullName evidence="7">Por secretion system C-terminal sorting domain-containing protein</fullName>
    </submittedName>
</protein>
<evidence type="ECO:0000259" key="3">
    <source>
        <dbReference type="Pfam" id="PF03372"/>
    </source>
</evidence>
<dbReference type="Gene3D" id="2.60.120.260">
    <property type="entry name" value="Galactose-binding domain-like"/>
    <property type="match status" value="1"/>
</dbReference>
<feature type="domain" description="Secretion system C-terminal sorting" evidence="6">
    <location>
        <begin position="792"/>
        <end position="868"/>
    </location>
</feature>
<gene>
    <name evidence="7" type="ORF">SAMN06265219_11746</name>
</gene>
<feature type="domain" description="DUF5689" evidence="5">
    <location>
        <begin position="374"/>
        <end position="488"/>
    </location>
</feature>
<dbReference type="SUPFAM" id="SSF56219">
    <property type="entry name" value="DNase I-like"/>
    <property type="match status" value="1"/>
</dbReference>
<dbReference type="NCBIfam" id="TIGR04183">
    <property type="entry name" value="Por_Secre_tail"/>
    <property type="match status" value="1"/>
</dbReference>
<dbReference type="Pfam" id="PF18962">
    <property type="entry name" value="Por_Secre_tail"/>
    <property type="match status" value="1"/>
</dbReference>
<dbReference type="InterPro" id="IPR005135">
    <property type="entry name" value="Endo/exonuclease/phosphatase"/>
</dbReference>
<evidence type="ECO:0000259" key="6">
    <source>
        <dbReference type="Pfam" id="PF18962"/>
    </source>
</evidence>
<feature type="domain" description="Abnormal spindle-like microcephaly-associated protein ASH" evidence="4">
    <location>
        <begin position="205"/>
        <end position="288"/>
    </location>
</feature>
<dbReference type="AlphaFoldDB" id="A0A521FD58"/>
<dbReference type="Pfam" id="PF03372">
    <property type="entry name" value="Exo_endo_phos"/>
    <property type="match status" value="1"/>
</dbReference>
<keyword evidence="2" id="KW-0963">Cytoplasm</keyword>
<dbReference type="EMBL" id="FXTP01000017">
    <property type="protein sequence ID" value="SMO94106.1"/>
    <property type="molecule type" value="Genomic_DNA"/>
</dbReference>
<sequence length="872" mass="95403">MSPQILIDVIRFMRKAVTTFIALFALFITAIPAQAQLFEDFEDGSKGSYAAGSVTLASGDWFMEEALLGNLDNDNYNGTQGVRLDRRDGIAANIYMEFDYPNGASEISFYLANYGSSSGNTLQVQYSTDQGSNWQDLGEAVEATENLREVSLPVDVEGNIRFKFVHASGDDRMNLDDVQISDYIAPAEEPTLAVDVDGSEISSGGSLTFSQTTISSSKTKTIEVTNLGNEPLVVSEATIQGNGFSLSDDLEGITLGFNESAETVLTFSPDSEGAFQGQLQINSNATNESAFTLDVLGEGIETGTAISIAEARELSEGTQVTVSGHVTVTDEFAGPVYFQDESGGIAWFDFARMREEFTLDIERGDSVVVTGEIGFFNDLLQIVDATSYSNYPEGNKTVEPVAITVQQMNSGDFESQLVSMNVDIDHSGAFQGNTNYDISDNTGTGELRIDNFTNLVGAEAPQGETTVVGVVGQFRGTYQLLPRDTDDVDAEETTYPGEDISRDETFEVVTWNIEWFGSASNGPEDDQEQFENVMTVVETIDAEVYAFQEISNPTLFADLVDSLEAYGGVLADFSQNQKTAYLFKRSEIDSLDSGVISDGMTSNYWAGGNSSSFARFPLMFNFTATIDGQSRDIFAFNIHAKAFDDSDSYNQRENASRELKLYLDQAHGEDNVIFLGDYNDNVTGSITSGQDSPYKNFVDDTEYTVITQSLEDAGFSSQSSGSVIDHITITSELSDEYFEGTERVENTNYIGSYLSSTSDHYPIWTRFTFEGTVSNEPIVDGQPTDFALNQNYPNPFNPTTVISYQLAQNSTVNLKVYDMLGREVASLVSGERMAAGSHEVQFDASNLSSGMYIYRLSTAAGQHFTRKMMLIK</sequence>
<comment type="subcellular location">
    <subcellularLocation>
        <location evidence="1">Cytoplasm</location>
    </subcellularLocation>
</comment>
<keyword evidence="8" id="KW-1185">Reference proteome</keyword>
<dbReference type="GO" id="GO:0003824">
    <property type="term" value="F:catalytic activity"/>
    <property type="evidence" value="ECO:0007669"/>
    <property type="project" value="InterPro"/>
</dbReference>
<dbReference type="InterPro" id="IPR026444">
    <property type="entry name" value="Secre_tail"/>
</dbReference>
<dbReference type="InterPro" id="IPR031549">
    <property type="entry name" value="ASH"/>
</dbReference>
<dbReference type="Gene3D" id="3.60.10.10">
    <property type="entry name" value="Endonuclease/exonuclease/phosphatase"/>
    <property type="match status" value="1"/>
</dbReference>
<evidence type="ECO:0000256" key="1">
    <source>
        <dbReference type="ARBA" id="ARBA00004496"/>
    </source>
</evidence>
<dbReference type="Pfam" id="PF18942">
    <property type="entry name" value="DUF5689"/>
    <property type="match status" value="1"/>
</dbReference>
<dbReference type="Pfam" id="PF15780">
    <property type="entry name" value="ASH"/>
    <property type="match status" value="1"/>
</dbReference>